<dbReference type="Pfam" id="PF00040">
    <property type="entry name" value="fn2"/>
    <property type="match status" value="1"/>
</dbReference>
<evidence type="ECO:0000313" key="13">
    <source>
        <dbReference type="Ensembl" id="ENSMMDP00005013665.1"/>
    </source>
</evidence>
<organism evidence="13 14">
    <name type="scientific">Myripristis murdjan</name>
    <name type="common">pinecone soldierfish</name>
    <dbReference type="NCBI Taxonomy" id="586833"/>
    <lineage>
        <taxon>Eukaryota</taxon>
        <taxon>Metazoa</taxon>
        <taxon>Chordata</taxon>
        <taxon>Craniata</taxon>
        <taxon>Vertebrata</taxon>
        <taxon>Euteleostomi</taxon>
        <taxon>Actinopterygii</taxon>
        <taxon>Neopterygii</taxon>
        <taxon>Teleostei</taxon>
        <taxon>Neoteleostei</taxon>
        <taxon>Acanthomorphata</taxon>
        <taxon>Holocentriformes</taxon>
        <taxon>Holocentridae</taxon>
        <taxon>Myripristis</taxon>
    </lineage>
</organism>
<evidence type="ECO:0000256" key="7">
    <source>
        <dbReference type="ARBA" id="ARBA00023180"/>
    </source>
</evidence>
<keyword evidence="4 9" id="KW-1133">Transmembrane helix</keyword>
<keyword evidence="2 9" id="KW-0812">Transmembrane</keyword>
<dbReference type="InParanoid" id="A0A667X6X6"/>
<dbReference type="SUPFAM" id="SSF50370">
    <property type="entry name" value="Ricin B-like lectins"/>
    <property type="match status" value="1"/>
</dbReference>
<keyword evidence="10" id="KW-0732">Signal</keyword>
<evidence type="ECO:0000256" key="2">
    <source>
        <dbReference type="ARBA" id="ARBA00022692"/>
    </source>
</evidence>
<dbReference type="PROSITE" id="PS50041">
    <property type="entry name" value="C_TYPE_LECTIN_2"/>
    <property type="match status" value="8"/>
</dbReference>
<evidence type="ECO:0000256" key="4">
    <source>
        <dbReference type="ARBA" id="ARBA00022989"/>
    </source>
</evidence>
<evidence type="ECO:0000256" key="8">
    <source>
        <dbReference type="PROSITE-ProRule" id="PRU00479"/>
    </source>
</evidence>
<protein>
    <submittedName>
        <fullName evidence="13">Mannose receptor, C type 1b</fullName>
    </submittedName>
</protein>
<feature type="domain" description="C-type lectin" evidence="11">
    <location>
        <begin position="911"/>
        <end position="1055"/>
    </location>
</feature>
<evidence type="ECO:0000256" key="3">
    <source>
        <dbReference type="ARBA" id="ARBA00022737"/>
    </source>
</evidence>
<dbReference type="CDD" id="cd00062">
    <property type="entry name" value="FN2"/>
    <property type="match status" value="1"/>
</dbReference>
<feature type="domain" description="Fibronectin type-II" evidence="12">
    <location>
        <begin position="151"/>
        <end position="198"/>
    </location>
</feature>
<feature type="domain" description="C-type lectin" evidence="11">
    <location>
        <begin position="628"/>
        <end position="741"/>
    </location>
</feature>
<reference evidence="13" key="2">
    <citation type="submission" date="2025-08" db="UniProtKB">
        <authorList>
            <consortium name="Ensembl"/>
        </authorList>
    </citation>
    <scope>IDENTIFICATION</scope>
</reference>
<dbReference type="PANTHER" id="PTHR22803">
    <property type="entry name" value="MANNOSE, PHOSPHOLIPASE, LECTIN RECEPTOR RELATED"/>
    <property type="match status" value="1"/>
</dbReference>
<dbReference type="FunFam" id="3.10.100.10:FF:000022">
    <property type="entry name" value="Mannose receptor C-type 1"/>
    <property type="match status" value="1"/>
</dbReference>
<dbReference type="InterPro" id="IPR001304">
    <property type="entry name" value="C-type_lectin-like"/>
</dbReference>
<comment type="subcellular location">
    <subcellularLocation>
        <location evidence="1">Membrane</location>
        <topology evidence="1">Single-pass membrane protein</topology>
    </subcellularLocation>
</comment>
<feature type="domain" description="C-type lectin" evidence="11">
    <location>
        <begin position="209"/>
        <end position="322"/>
    </location>
</feature>
<dbReference type="InterPro" id="IPR013806">
    <property type="entry name" value="Kringle-like"/>
</dbReference>
<evidence type="ECO:0000256" key="9">
    <source>
        <dbReference type="SAM" id="Phobius"/>
    </source>
</evidence>
<feature type="disulfide bond" evidence="8">
    <location>
        <begin position="156"/>
        <end position="182"/>
    </location>
</feature>
<feature type="transmembrane region" description="Helical" evidence="9">
    <location>
        <begin position="1341"/>
        <end position="1359"/>
    </location>
</feature>
<keyword evidence="14" id="KW-1185">Reference proteome</keyword>
<dbReference type="FunFam" id="2.10.10.10:FF:000001">
    <property type="entry name" value="Fibronectin 1a isoform 1"/>
    <property type="match status" value="1"/>
</dbReference>
<feature type="domain" description="C-type lectin" evidence="11">
    <location>
        <begin position="345"/>
        <end position="460"/>
    </location>
</feature>
<evidence type="ECO:0000256" key="10">
    <source>
        <dbReference type="SAM" id="SignalP"/>
    </source>
</evidence>
<evidence type="ECO:0000259" key="11">
    <source>
        <dbReference type="PROSITE" id="PS50041"/>
    </source>
</evidence>
<dbReference type="InterPro" id="IPR035992">
    <property type="entry name" value="Ricin_B-like_lectins"/>
</dbReference>
<evidence type="ECO:0000256" key="6">
    <source>
        <dbReference type="ARBA" id="ARBA00023157"/>
    </source>
</evidence>
<dbReference type="InterPro" id="IPR036943">
    <property type="entry name" value="FN_type2_sf"/>
</dbReference>
<dbReference type="CDD" id="cd00037">
    <property type="entry name" value="CLECT"/>
    <property type="match status" value="7"/>
</dbReference>
<dbReference type="InterPro" id="IPR000562">
    <property type="entry name" value="FN_type2_dom"/>
</dbReference>
<dbReference type="SUPFAM" id="SSF56436">
    <property type="entry name" value="C-type lectin-like"/>
    <property type="match status" value="8"/>
</dbReference>
<reference evidence="13" key="3">
    <citation type="submission" date="2025-09" db="UniProtKB">
        <authorList>
            <consortium name="Ensembl"/>
        </authorList>
    </citation>
    <scope>IDENTIFICATION</scope>
</reference>
<reference evidence="13" key="1">
    <citation type="submission" date="2019-06" db="EMBL/GenBank/DDBJ databases">
        <authorList>
            <consortium name="Wellcome Sanger Institute Data Sharing"/>
        </authorList>
    </citation>
    <scope>NUCLEOTIDE SEQUENCE [LARGE SCALE GENOMIC DNA]</scope>
</reference>
<dbReference type="SUPFAM" id="SSF57440">
    <property type="entry name" value="Kringle-like"/>
    <property type="match status" value="1"/>
</dbReference>
<feature type="domain" description="C-type lectin" evidence="11">
    <location>
        <begin position="485"/>
        <end position="600"/>
    </location>
</feature>
<keyword evidence="5 9" id="KW-0472">Membrane</keyword>
<keyword evidence="6 8" id="KW-1015">Disulfide bond</keyword>
<dbReference type="SMART" id="SM00059">
    <property type="entry name" value="FN2"/>
    <property type="match status" value="1"/>
</dbReference>
<dbReference type="PROSITE" id="PS51092">
    <property type="entry name" value="FN2_2"/>
    <property type="match status" value="1"/>
</dbReference>
<dbReference type="InterPro" id="IPR050111">
    <property type="entry name" value="C-type_lectin/snaclec_domain"/>
</dbReference>
<dbReference type="Gene3D" id="2.10.10.10">
    <property type="entry name" value="Fibronectin, type II, collagen-binding"/>
    <property type="match status" value="1"/>
</dbReference>
<feature type="domain" description="C-type lectin" evidence="11">
    <location>
        <begin position="1067"/>
        <end position="1178"/>
    </location>
</feature>
<dbReference type="SMART" id="SM00034">
    <property type="entry name" value="CLECT"/>
    <property type="match status" value="8"/>
</dbReference>
<proteinExistence type="predicted"/>
<evidence type="ECO:0000256" key="5">
    <source>
        <dbReference type="ARBA" id="ARBA00023136"/>
    </source>
</evidence>
<dbReference type="Gene3D" id="2.80.10.50">
    <property type="match status" value="1"/>
</dbReference>
<feature type="chain" id="PRO_5025635048" evidence="10">
    <location>
        <begin position="23"/>
        <end position="1405"/>
    </location>
</feature>
<evidence type="ECO:0000256" key="1">
    <source>
        <dbReference type="ARBA" id="ARBA00004167"/>
    </source>
</evidence>
<dbReference type="PROSITE" id="PS00023">
    <property type="entry name" value="FN2_1"/>
    <property type="match status" value="1"/>
</dbReference>
<dbReference type="GeneTree" id="ENSGT01050000244842"/>
<comment type="caution">
    <text evidence="8">Lacks conserved residue(s) required for the propagation of feature annotation.</text>
</comment>
<accession>A0A667X6X6</accession>
<feature type="signal peptide" evidence="10">
    <location>
        <begin position="1"/>
        <end position="22"/>
    </location>
</feature>
<dbReference type="InterPro" id="IPR016187">
    <property type="entry name" value="CTDL_fold"/>
</dbReference>
<dbReference type="PROSITE" id="PS00615">
    <property type="entry name" value="C_TYPE_LECTIN_1"/>
    <property type="match status" value="3"/>
</dbReference>
<dbReference type="Gene3D" id="3.10.100.10">
    <property type="entry name" value="Mannose-Binding Protein A, subunit A"/>
    <property type="match status" value="8"/>
</dbReference>
<dbReference type="InterPro" id="IPR018378">
    <property type="entry name" value="C-type_lectin_CS"/>
</dbReference>
<dbReference type="InterPro" id="IPR016186">
    <property type="entry name" value="C-type_lectin-like/link_sf"/>
</dbReference>
<dbReference type="Ensembl" id="ENSMMDT00005014059.1">
    <property type="protein sequence ID" value="ENSMMDP00005013665.1"/>
    <property type="gene ID" value="ENSMMDG00005007079.1"/>
</dbReference>
<evidence type="ECO:0000313" key="14">
    <source>
        <dbReference type="Proteomes" id="UP000472263"/>
    </source>
</evidence>
<feature type="domain" description="C-type lectin" evidence="11">
    <location>
        <begin position="1213"/>
        <end position="1326"/>
    </location>
</feature>
<dbReference type="Pfam" id="PF00059">
    <property type="entry name" value="Lectin_C"/>
    <property type="match status" value="8"/>
</dbReference>
<feature type="domain" description="C-type lectin" evidence="11">
    <location>
        <begin position="769"/>
        <end position="883"/>
    </location>
</feature>
<evidence type="ECO:0000259" key="12">
    <source>
        <dbReference type="PROSITE" id="PS51092"/>
    </source>
</evidence>
<keyword evidence="7" id="KW-0325">Glycoprotein</keyword>
<sequence>MLTMWISMAAFVLLVQTSQCLASDDSPFMLTNKDTGFCLMKKPTCLEVRWTTSDRLFVPSKARCVGVGGESEGSEVNLFECDEKSALQKWECKNETMLVLKDKELYINIKAEDSVVISKETGPNSQIIISGTSRGACSRTSRVLYTIEGNANGKPCMFPFNYKDKWYSDCTTADISTKRAWCGVETRYDNELWGYCPTTSTEHWMNNPASGTFYQINTQSALTWPEAQTSCKQQNASLLSVTDPIEMAYISGTVPYAKLWIGLVVDEERGWHWADGKPFRYLRWDTGHPLTTPGQICALLDSGEQFYWQSSSCYKKLGYICYQGGMLPPPVQVETGFCSDHWIPYNGHCFHLNRDKKTWSQALTECRKDGGELARVDNVEDKSFFISQIGYATDELWIGLNDKKTEGLFDWSDHSTVTFTSWESGEPTASADQEDCVLMKGENANWSDRRCEEKHGFICMKKSDSKPSGDETPQDEGCKPGWKRHGSYCYLIGSETKTFDEAKQDCESSASYLADVSTGVDNAYLVSLVGLRPEKHFWLGLSNQKNIDEFVWTNTKSVKFTHWNAEMPGNQQGCVAMTTGVFAGLWDVLPCTNKEKYICKHQAEGTHPTPVPPTPAPLKCPDGWTRLTSKKCFKVRPQEKTWYDAKNYCKTIGGDLLSIHSTSEEEAVRRYRVNAWIGLSDPSTGYVWSDGSPLNFQHWQSGEPNNYNNVESCAEIVSTRWEQQGFWNDLHCEKYLDWLCQIRAGNTLKPPPNDTVPDYNTTADGWIEWRGNQYYINENFMAMEDARHFCIQRHGDLAVINSEAENLFLWKQISRSYGDFYIGISVDLDGTFGWMDKSLTVFEKWDQDEPDFKNNDENCGVMTSSLGFWRDLNCGRSHKSICKRIGSLHPNTTAPPTAPPAGGCPPGWSKFDTKCYLFVTDKKDTWFGARKQCQSMGQKTNLVSILSSREQVYLVTQMAKATTTDLWIGMNTLRDDGFYWTDGRPRKYINLWFNVSRNNVVVKVILYAKLLFLIFNIMHFVHFSCGCFAMNTNPDFGIGKWLMRSCNDTNGFVCYRDIEDPTNFVKLVNDTIKIVTQNLTWDEASENCKNEAAKLANLRTGWIQAYVHLQALNVKAPLWIGLNKNKTDGYFKYIDGWRLDFTNWYPGEPSRDRSCVYVDVDGTWKTAFCNQTMNSVCMQSKDMPPQESNEYPGECPEDVDGRYGDQTYTWRPFKSHCYVFIADESEWQDASVSCIRHGGNLASIEDTEEQKFIQDSLKTFEESHNSFWIGLYKTHAGSWLWLDQNVLDYTNWDILEPDDDSYGEIMSRNGKWRTGARWYDRAYICKTAKGETIRPLQSECVLLVIAITAVLAGVAFYFYKKSGRPLPAFDNPLYKDSERSQPDVVDTSKLIENVEEENPEPIITL</sequence>
<dbReference type="GO" id="GO:0016020">
    <property type="term" value="C:membrane"/>
    <property type="evidence" value="ECO:0007669"/>
    <property type="project" value="UniProtKB-SubCell"/>
</dbReference>
<gene>
    <name evidence="13" type="primary">LOC115375169</name>
</gene>
<dbReference type="Proteomes" id="UP000472263">
    <property type="component" value="Chromosome 17"/>
</dbReference>
<name>A0A667X6X6_9TELE</name>
<keyword evidence="3" id="KW-0677">Repeat</keyword>